<dbReference type="Proteomes" id="UP000007800">
    <property type="component" value="Unassembled WGS sequence"/>
</dbReference>
<keyword evidence="2" id="KW-1185">Reference proteome</keyword>
<evidence type="ECO:0000313" key="1">
    <source>
        <dbReference type="EMBL" id="EER19009.1"/>
    </source>
</evidence>
<dbReference type="GeneID" id="9049584"/>
<dbReference type="RefSeq" id="XP_002787213.1">
    <property type="nucleotide sequence ID" value="XM_002787167.1"/>
</dbReference>
<accession>C5K934</accession>
<proteinExistence type="predicted"/>
<gene>
    <name evidence="1" type="ORF">Pmar_PMAR024182</name>
</gene>
<sequence length="52" mass="6072">MQLESLIYFLLRITQLDRLELLQVAANLPMQRFDEFYTTRDQGLGLLATALQ</sequence>
<organism evidence="2">
    <name type="scientific">Perkinsus marinus (strain ATCC 50983 / TXsc)</name>
    <dbReference type="NCBI Taxonomy" id="423536"/>
    <lineage>
        <taxon>Eukaryota</taxon>
        <taxon>Sar</taxon>
        <taxon>Alveolata</taxon>
        <taxon>Perkinsozoa</taxon>
        <taxon>Perkinsea</taxon>
        <taxon>Perkinsida</taxon>
        <taxon>Perkinsidae</taxon>
        <taxon>Perkinsus</taxon>
    </lineage>
</organism>
<reference evidence="1 2" key="1">
    <citation type="submission" date="2008-07" db="EMBL/GenBank/DDBJ databases">
        <authorList>
            <person name="El-Sayed N."/>
            <person name="Caler E."/>
            <person name="Inman J."/>
            <person name="Amedeo P."/>
            <person name="Hass B."/>
            <person name="Wortman J."/>
        </authorList>
    </citation>
    <scope>NUCLEOTIDE SEQUENCE [LARGE SCALE GENOMIC DNA]</scope>
    <source>
        <strain evidence="2">ATCC 50983 / TXsc</strain>
    </source>
</reference>
<protein>
    <submittedName>
        <fullName evidence="1">Uncharacterized protein</fullName>
    </submittedName>
</protein>
<feature type="non-terminal residue" evidence="1">
    <location>
        <position position="52"/>
    </location>
</feature>
<name>C5K934_PERM5</name>
<evidence type="ECO:0000313" key="2">
    <source>
        <dbReference type="Proteomes" id="UP000007800"/>
    </source>
</evidence>
<dbReference type="InParanoid" id="C5K934"/>
<dbReference type="EMBL" id="GG671362">
    <property type="protein sequence ID" value="EER19009.1"/>
    <property type="molecule type" value="Genomic_DNA"/>
</dbReference>
<dbReference type="AlphaFoldDB" id="C5K934"/>